<gene>
    <name evidence="3" type="ORF">CTHT_0031550</name>
</gene>
<feature type="compositionally biased region" description="Basic and acidic residues" evidence="2">
    <location>
        <begin position="83"/>
        <end position="95"/>
    </location>
</feature>
<feature type="compositionally biased region" description="Low complexity" evidence="2">
    <location>
        <begin position="469"/>
        <end position="493"/>
    </location>
</feature>
<feature type="compositionally biased region" description="Low complexity" evidence="2">
    <location>
        <begin position="13"/>
        <end position="22"/>
    </location>
</feature>
<dbReference type="OMA" id="NAQMRYQ"/>
<dbReference type="AlphaFoldDB" id="G0S4M6"/>
<dbReference type="eggNOG" id="ENOG502S9F6">
    <property type="taxonomic scope" value="Eukaryota"/>
</dbReference>
<feature type="compositionally biased region" description="Basic residues" evidence="2">
    <location>
        <begin position="773"/>
        <end position="783"/>
    </location>
</feature>
<evidence type="ECO:0008006" key="5">
    <source>
        <dbReference type="Google" id="ProtNLM"/>
    </source>
</evidence>
<dbReference type="Proteomes" id="UP000008066">
    <property type="component" value="Unassembled WGS sequence"/>
</dbReference>
<dbReference type="HOGENOM" id="CLU_357879_0_0_1"/>
<dbReference type="STRING" id="759272.G0S4M6"/>
<feature type="region of interest" description="Disordered" evidence="2">
    <location>
        <begin position="1"/>
        <end position="120"/>
    </location>
</feature>
<dbReference type="InterPro" id="IPR053175">
    <property type="entry name" value="DHMBA_Reg_Transcription_Factor"/>
</dbReference>
<dbReference type="KEGG" id="cthr:CTHT_0031550"/>
<dbReference type="GO" id="GO:0000981">
    <property type="term" value="F:DNA-binding transcription factor activity, RNA polymerase II-specific"/>
    <property type="evidence" value="ECO:0007669"/>
    <property type="project" value="InterPro"/>
</dbReference>
<name>G0S4M6_CHATD</name>
<evidence type="ECO:0000256" key="2">
    <source>
        <dbReference type="SAM" id="MobiDB-lite"/>
    </source>
</evidence>
<feature type="compositionally biased region" description="Low complexity" evidence="2">
    <location>
        <begin position="170"/>
        <end position="196"/>
    </location>
</feature>
<feature type="region of interest" description="Disordered" evidence="2">
    <location>
        <begin position="439"/>
        <end position="504"/>
    </location>
</feature>
<evidence type="ECO:0000313" key="4">
    <source>
        <dbReference type="Proteomes" id="UP000008066"/>
    </source>
</evidence>
<keyword evidence="1" id="KW-0539">Nucleus</keyword>
<dbReference type="RefSeq" id="XP_006693597.1">
    <property type="nucleotide sequence ID" value="XM_006693534.1"/>
</dbReference>
<feature type="compositionally biased region" description="Polar residues" evidence="2">
    <location>
        <begin position="597"/>
        <end position="606"/>
    </location>
</feature>
<accession>G0S4M6</accession>
<feature type="compositionally biased region" description="Low complexity" evidence="2">
    <location>
        <begin position="56"/>
        <end position="66"/>
    </location>
</feature>
<keyword evidence="4" id="KW-1185">Reference proteome</keyword>
<feature type="region of interest" description="Disordered" evidence="2">
    <location>
        <begin position="247"/>
        <end position="290"/>
    </location>
</feature>
<feature type="compositionally biased region" description="Pro residues" evidence="2">
    <location>
        <begin position="207"/>
        <end position="219"/>
    </location>
</feature>
<dbReference type="PANTHER" id="PTHR38791:SF13">
    <property type="entry name" value="ZN(2)-C6 FUNGAL-TYPE DOMAIN-CONTAINING PROTEIN"/>
    <property type="match status" value="1"/>
</dbReference>
<feature type="region of interest" description="Disordered" evidence="2">
    <location>
        <begin position="533"/>
        <end position="606"/>
    </location>
</feature>
<feature type="region of interest" description="Disordered" evidence="2">
    <location>
        <begin position="166"/>
        <end position="229"/>
    </location>
</feature>
<feature type="compositionally biased region" description="Pro residues" evidence="2">
    <location>
        <begin position="494"/>
        <end position="504"/>
    </location>
</feature>
<evidence type="ECO:0000313" key="3">
    <source>
        <dbReference type="EMBL" id="EGS21301.1"/>
    </source>
</evidence>
<dbReference type="InterPro" id="IPR001138">
    <property type="entry name" value="Zn2Cys6_DnaBD"/>
</dbReference>
<reference evidence="3 4" key="1">
    <citation type="journal article" date="2011" name="Cell">
        <title>Insight into structure and assembly of the nuclear pore complex by utilizing the genome of a eukaryotic thermophile.</title>
        <authorList>
            <person name="Amlacher S."/>
            <person name="Sarges P."/>
            <person name="Flemming D."/>
            <person name="van Noort V."/>
            <person name="Kunze R."/>
            <person name="Devos D.P."/>
            <person name="Arumugam M."/>
            <person name="Bork P."/>
            <person name="Hurt E."/>
        </authorList>
    </citation>
    <scope>NUCLEOTIDE SEQUENCE [LARGE SCALE GENOMIC DNA]</scope>
    <source>
        <strain evidence="4">DSM 1495 / CBS 144.50 / IMI 039719</strain>
    </source>
</reference>
<organism evidence="4">
    <name type="scientific">Chaetomium thermophilum (strain DSM 1495 / CBS 144.50 / IMI 039719)</name>
    <name type="common">Thermochaetoides thermophila</name>
    <dbReference type="NCBI Taxonomy" id="759272"/>
    <lineage>
        <taxon>Eukaryota</taxon>
        <taxon>Fungi</taxon>
        <taxon>Dikarya</taxon>
        <taxon>Ascomycota</taxon>
        <taxon>Pezizomycotina</taxon>
        <taxon>Sordariomycetes</taxon>
        <taxon>Sordariomycetidae</taxon>
        <taxon>Sordariales</taxon>
        <taxon>Chaetomiaceae</taxon>
        <taxon>Thermochaetoides</taxon>
    </lineage>
</organism>
<feature type="compositionally biased region" description="Low complexity" evidence="2">
    <location>
        <begin position="439"/>
        <end position="461"/>
    </location>
</feature>
<dbReference type="GO" id="GO:0008270">
    <property type="term" value="F:zinc ion binding"/>
    <property type="evidence" value="ECO:0007669"/>
    <property type="project" value="InterPro"/>
</dbReference>
<dbReference type="PANTHER" id="PTHR38791">
    <property type="entry name" value="ZN(II)2CYS6 TRANSCRIPTION FACTOR (EUROFUNG)-RELATED-RELATED"/>
    <property type="match status" value="1"/>
</dbReference>
<sequence>MAQTPEPFRDSQLRLQLSSLNSVPAQLLLPPPTTTTTTPPRAQPDLDALDHKHPHGQSQQQQQQRQLQDDHRRHQHHQSHIQTEQHKQQLGEHNRGPWPLATRQASIDTRTIDSSGSELRTRDLPVDPKLGIDGVIVTTVSTSPSYRVPVAITTSDRAIVHGIRGEPQHQQHQQPQQLASPPSITGTSTASTAGTGVLPNMSNTQPQPQPPPQPQPRPPVAYASPAPYPPTAIPPVSHYTYPPQPLSAVADPYRPPAPTTLPSMRTLENHGQPQPPSHHGIPLTAHMAPPMPPTPTPGPMPPYYGIPPHPAPPYYSIPDPNSMRFFGPGLAHDPRFIGDQTAHENRVLDLPLHPRTDHTAAVMTIDESLDGFHVSQKGEITGSKPQAPGSSRSMVAILSTTTSPLLCDEAHPTCNNCKKSKRECLGYDPIFRQQGQAAIQPAPSNNNNSQSSSSASSSAAPAPAPASAPPSASTPGAAPVPSSAPAPASASGPTPAPAPPCPPLPANGDSSYAYSAAIDPALHAVDSTSAASSQVSQVSRYPQPNAGANADASAGPSPGSGTEQGATGVPSNLRGGIPNPPSSLSALPQPQPQPQSRESISAHTSSPAKIKMNIHDLISLAGPLPQPSSAPPSTETMAEIKRLYYEVYVPGLSRFFETQWYDFVSNRATASNPDAILHGNQHLLSLFALFVSSISKIKSTDPMDMAHSAHLETHLIWSLACLPLLTPPPVQQRPHLAPAPDDPWEARGRLQVFEALVSGETLTMNPLTPPNPQRRRYPTQKRA</sequence>
<protein>
    <recommendedName>
        <fullName evidence="5">Zn(2)-C6 fungal-type domain-containing protein</fullName>
    </recommendedName>
</protein>
<proteinExistence type="predicted"/>
<dbReference type="OrthoDB" id="5375558at2759"/>
<dbReference type="CDD" id="cd00067">
    <property type="entry name" value="GAL4"/>
    <property type="match status" value="1"/>
</dbReference>
<evidence type="ECO:0000256" key="1">
    <source>
        <dbReference type="ARBA" id="ARBA00023242"/>
    </source>
</evidence>
<dbReference type="GeneID" id="18257193"/>
<dbReference type="EMBL" id="GL988041">
    <property type="protein sequence ID" value="EGS21301.1"/>
    <property type="molecule type" value="Genomic_DNA"/>
</dbReference>
<feature type="region of interest" description="Disordered" evidence="2">
    <location>
        <begin position="761"/>
        <end position="783"/>
    </location>
</feature>
<feature type="compositionally biased region" description="Polar residues" evidence="2">
    <location>
        <begin position="103"/>
        <end position="118"/>
    </location>
</feature>